<evidence type="ECO:0000259" key="2">
    <source>
        <dbReference type="Pfam" id="PF01471"/>
    </source>
</evidence>
<keyword evidence="5" id="KW-1185">Reference proteome</keyword>
<accession>A0ABR9RWA1</accession>
<dbReference type="EMBL" id="JADCSA010000017">
    <property type="protein sequence ID" value="MBE7325854.1"/>
    <property type="molecule type" value="Genomic_DNA"/>
</dbReference>
<dbReference type="Pfam" id="PF01471">
    <property type="entry name" value="PG_binding_1"/>
    <property type="match status" value="2"/>
</dbReference>
<evidence type="ECO:0000313" key="4">
    <source>
        <dbReference type="EMBL" id="MBE7325854.1"/>
    </source>
</evidence>
<dbReference type="SUPFAM" id="SSF51445">
    <property type="entry name" value="(Trans)glycosidases"/>
    <property type="match status" value="1"/>
</dbReference>
<proteinExistence type="predicted"/>
<feature type="region of interest" description="Disordered" evidence="1">
    <location>
        <begin position="176"/>
        <end position="195"/>
    </location>
</feature>
<dbReference type="InterPro" id="IPR036366">
    <property type="entry name" value="PGBDSf"/>
</dbReference>
<dbReference type="RefSeq" id="WP_193639182.1">
    <property type="nucleotide sequence ID" value="NZ_JADCSA010000017.1"/>
</dbReference>
<evidence type="ECO:0000256" key="1">
    <source>
        <dbReference type="SAM" id="MobiDB-lite"/>
    </source>
</evidence>
<comment type="caution">
    <text evidence="4">The sequence shown here is derived from an EMBL/GenBank/DDBJ whole genome shotgun (WGS) entry which is preliminary data.</text>
</comment>
<protein>
    <submittedName>
        <fullName evidence="4">DUF1906 domain-containing protein</fullName>
    </submittedName>
</protein>
<dbReference type="InterPro" id="IPR036365">
    <property type="entry name" value="PGBD-like_sf"/>
</dbReference>
<dbReference type="InterPro" id="IPR015020">
    <property type="entry name" value="Rv2525c-like_Glyco_Hydro-like"/>
</dbReference>
<evidence type="ECO:0000313" key="5">
    <source>
        <dbReference type="Proteomes" id="UP000756387"/>
    </source>
</evidence>
<dbReference type="Proteomes" id="UP000756387">
    <property type="component" value="Unassembled WGS sequence"/>
</dbReference>
<feature type="domain" description="Rv2525c-like glycoside hydrolase-like" evidence="3">
    <location>
        <begin position="108"/>
        <end position="328"/>
    </location>
</feature>
<feature type="domain" description="Peptidoglycan binding-like" evidence="2">
    <location>
        <begin position="364"/>
        <end position="417"/>
    </location>
</feature>
<organism evidence="4 5">
    <name type="scientific">Nocardioides malaquae</name>
    <dbReference type="NCBI Taxonomy" id="2773426"/>
    <lineage>
        <taxon>Bacteria</taxon>
        <taxon>Bacillati</taxon>
        <taxon>Actinomycetota</taxon>
        <taxon>Actinomycetes</taxon>
        <taxon>Propionibacteriales</taxon>
        <taxon>Nocardioidaceae</taxon>
        <taxon>Nocardioides</taxon>
    </lineage>
</organism>
<feature type="domain" description="Peptidoglycan binding-like" evidence="2">
    <location>
        <begin position="431"/>
        <end position="487"/>
    </location>
</feature>
<name>A0ABR9RWA1_9ACTN</name>
<gene>
    <name evidence="4" type="ORF">IEQ44_14470</name>
</gene>
<evidence type="ECO:0000259" key="3">
    <source>
        <dbReference type="Pfam" id="PF08924"/>
    </source>
</evidence>
<dbReference type="CDD" id="cd06418">
    <property type="entry name" value="GH25_BacA-like"/>
    <property type="match status" value="1"/>
</dbReference>
<reference evidence="4 5" key="1">
    <citation type="submission" date="2020-10" db="EMBL/GenBank/DDBJ databases">
        <title>Nocardioides sp. isolated from sludge.</title>
        <authorList>
            <person name="Zhang X."/>
        </authorList>
    </citation>
    <scope>NUCLEOTIDE SEQUENCE [LARGE SCALE GENOMIC DNA]</scope>
    <source>
        <strain evidence="4 5">Y6</strain>
    </source>
</reference>
<sequence>MTSEVMVVALPPFHPEFSMRLQRPARTLVRRLTAAAGTLALSAALLTTTGSGASPEALSDTVALAAATAQAKTVKAKQRSGTNPVTPGNFTGFGFDQCVAPTQKAMDAWLNHSPYLAVGIYISGDSRACRVQPNLTPTWISTQLAKGWRLLPIALGPQASCLGRFPRYDDDFKISPRPGKKGRYPKARAQGRAEAEKNSADAAALGLAKGSTIWYDLEAFDMGNKHCRESALAFVSAWTNKIQQLGWASGMYSSASSGIKMLDDARVNRPGKFHLPTYIWLARWDGKANTSSSYIREDGWRPGRRMKQYFGGHHETHGKVTINIDSNYLDLGATARSSDARCGGVQMSFKKYPTITTSHRPRKRMRALQCLLQEQGFWEGKLHGKYGPRVRNAVATWQTSRGLPASTTVDPSQWMRLLAVGEQPTLKMGSSGAAVHRLQQTLIAAGLRTTRSTGVFDSETRAQVRAYQKPRKMRAHGVANPPTWRALSAGNR</sequence>
<dbReference type="Gene3D" id="3.20.20.80">
    <property type="entry name" value="Glycosidases"/>
    <property type="match status" value="1"/>
</dbReference>
<dbReference type="InterPro" id="IPR017853">
    <property type="entry name" value="GH"/>
</dbReference>
<dbReference type="Gene3D" id="1.10.101.10">
    <property type="entry name" value="PGBD-like superfamily/PGBD"/>
    <property type="match status" value="2"/>
</dbReference>
<dbReference type="Pfam" id="PF08924">
    <property type="entry name" value="Rv2525c_GlyHyd-like"/>
    <property type="match status" value="1"/>
</dbReference>
<dbReference type="InterPro" id="IPR002477">
    <property type="entry name" value="Peptidoglycan-bd-like"/>
</dbReference>
<dbReference type="SUPFAM" id="SSF47090">
    <property type="entry name" value="PGBD-like"/>
    <property type="match status" value="2"/>
</dbReference>